<dbReference type="Proteomes" id="UP000030533">
    <property type="component" value="Unassembled WGS sequence"/>
</dbReference>
<comment type="caution">
    <text evidence="1">The sequence shown here is derived from an EMBL/GenBank/DDBJ whole genome shotgun (WGS) entry which is preliminary data.</text>
</comment>
<dbReference type="EMBL" id="JNAO01000003">
    <property type="protein sequence ID" value="KGG03049.1"/>
    <property type="molecule type" value="Genomic_DNA"/>
</dbReference>
<evidence type="ECO:0000313" key="1">
    <source>
        <dbReference type="EMBL" id="KGG03049.1"/>
    </source>
</evidence>
<name>A0A0A2ARQ0_PROMR</name>
<protein>
    <submittedName>
        <fullName evidence="1">Putative Transcription factor TFIID</fullName>
    </submittedName>
</protein>
<dbReference type="STRING" id="167548.EU98_0285"/>
<proteinExistence type="predicted"/>
<accession>A0A0A2ARQ0</accession>
<reference evidence="2" key="1">
    <citation type="journal article" date="2014" name="Sci. Data">
        <title>Genomes of diverse isolates of the marine cyanobacterium Prochlorococcus.</title>
        <authorList>
            <person name="Biller S."/>
            <person name="Berube P."/>
            <person name="Thompson J."/>
            <person name="Kelly L."/>
            <person name="Roggensack S."/>
            <person name="Awad L."/>
            <person name="Roache-Johnson K."/>
            <person name="Ding H."/>
            <person name="Giovannoni S.J."/>
            <person name="Moore L.R."/>
            <person name="Chisholm S.W."/>
        </authorList>
    </citation>
    <scope>NUCLEOTIDE SEQUENCE [LARGE SCALE GENOMIC DNA]</scope>
    <source>
        <strain evidence="2">MIT 9314</strain>
    </source>
</reference>
<evidence type="ECO:0000313" key="2">
    <source>
        <dbReference type="Proteomes" id="UP000030533"/>
    </source>
</evidence>
<sequence>MKTALKTELKSKTFCVSKSYPRFVEKEVGSLNFKSYQKLFVFLIAFSTILIFPESPKELENICENYNSRKICNVW</sequence>
<gene>
    <name evidence="1" type="ORF">EU98_0285</name>
</gene>
<organism evidence="1 2">
    <name type="scientific">Prochlorococcus marinus str. MIT 9314</name>
    <dbReference type="NCBI Taxonomy" id="167548"/>
    <lineage>
        <taxon>Bacteria</taxon>
        <taxon>Bacillati</taxon>
        <taxon>Cyanobacteriota</taxon>
        <taxon>Cyanophyceae</taxon>
        <taxon>Synechococcales</taxon>
        <taxon>Prochlorococcaceae</taxon>
        <taxon>Prochlorococcus</taxon>
    </lineage>
</organism>
<dbReference type="AlphaFoldDB" id="A0A0A2ARQ0"/>